<dbReference type="GO" id="GO:0003677">
    <property type="term" value="F:DNA binding"/>
    <property type="evidence" value="ECO:0007669"/>
    <property type="project" value="UniProtKB-UniRule"/>
</dbReference>
<dbReference type="InterPro" id="IPR011990">
    <property type="entry name" value="TPR-like_helical_dom_sf"/>
</dbReference>
<dbReference type="InterPro" id="IPR051677">
    <property type="entry name" value="AfsR-DnrI-RedD_regulator"/>
</dbReference>
<dbReference type="Proteomes" id="UP000468735">
    <property type="component" value="Unassembled WGS sequence"/>
</dbReference>
<protein>
    <submittedName>
        <fullName evidence="7">AfsR/SARP family transcriptional regulator</fullName>
    </submittedName>
</protein>
<keyword evidence="8" id="KW-1185">Reference proteome</keyword>
<dbReference type="GO" id="GO:0000160">
    <property type="term" value="P:phosphorelay signal transduction system"/>
    <property type="evidence" value="ECO:0007669"/>
    <property type="project" value="InterPro"/>
</dbReference>
<feature type="domain" description="OmpR/PhoB-type" evidence="6">
    <location>
        <begin position="1"/>
        <end position="96"/>
    </location>
</feature>
<dbReference type="EMBL" id="WBMT01000018">
    <property type="protein sequence ID" value="KAB2343808.1"/>
    <property type="molecule type" value="Genomic_DNA"/>
</dbReference>
<dbReference type="SMART" id="SM00862">
    <property type="entry name" value="Trans_reg_C"/>
    <property type="match status" value="1"/>
</dbReference>
<dbReference type="InterPro" id="IPR005158">
    <property type="entry name" value="BTAD"/>
</dbReference>
<evidence type="ECO:0000256" key="3">
    <source>
        <dbReference type="ARBA" id="ARBA00023125"/>
    </source>
</evidence>
<dbReference type="PROSITE" id="PS51755">
    <property type="entry name" value="OMPR_PHOB"/>
    <property type="match status" value="1"/>
</dbReference>
<dbReference type="Pfam" id="PF03704">
    <property type="entry name" value="BTAD"/>
    <property type="match status" value="1"/>
</dbReference>
<feature type="DNA-binding region" description="OmpR/PhoB-type" evidence="5">
    <location>
        <begin position="1"/>
        <end position="96"/>
    </location>
</feature>
<evidence type="ECO:0000256" key="2">
    <source>
        <dbReference type="ARBA" id="ARBA00023015"/>
    </source>
</evidence>
<dbReference type="AlphaFoldDB" id="A0A6H9YN62"/>
<dbReference type="Gene3D" id="1.25.40.10">
    <property type="entry name" value="Tetratricopeptide repeat domain"/>
    <property type="match status" value="1"/>
</dbReference>
<keyword evidence="3 5" id="KW-0238">DNA-binding</keyword>
<evidence type="ECO:0000313" key="8">
    <source>
        <dbReference type="Proteomes" id="UP000468735"/>
    </source>
</evidence>
<dbReference type="SUPFAM" id="SSF48452">
    <property type="entry name" value="TPR-like"/>
    <property type="match status" value="1"/>
</dbReference>
<sequence length="262" mass="28992">MTEFFVLGPLECRSANRPVNISGTLQRALLATLLAAEGVPVSVDALVAELWGDSPPPHWENALQAHISRLRRRIDAVADDRSTGLIVEHSGYCLQTAEDTVDAKVFMRKFDTARLLGATDPVTAADALRDALSLWRGKAFGLVAQGSLCRTVAQRYETARVVALETLFDLELRSGRHTDIIPMLSELVEAPTLNERFCEQLMIALYRSGQQARALSSYLRMRDRLDDELGVEPTITLRNLFNAILNHHPALRLGADHAVLRA</sequence>
<evidence type="ECO:0000313" key="7">
    <source>
        <dbReference type="EMBL" id="KAB2343808.1"/>
    </source>
</evidence>
<dbReference type="InterPro" id="IPR036388">
    <property type="entry name" value="WH-like_DNA-bd_sf"/>
</dbReference>
<dbReference type="SMART" id="SM01043">
    <property type="entry name" value="BTAD"/>
    <property type="match status" value="1"/>
</dbReference>
<dbReference type="InterPro" id="IPR001867">
    <property type="entry name" value="OmpR/PhoB-type_DNA-bd"/>
</dbReference>
<evidence type="ECO:0000259" key="6">
    <source>
        <dbReference type="PROSITE" id="PS51755"/>
    </source>
</evidence>
<dbReference type="SUPFAM" id="SSF46894">
    <property type="entry name" value="C-terminal effector domain of the bipartite response regulators"/>
    <property type="match status" value="1"/>
</dbReference>
<dbReference type="PANTHER" id="PTHR35807:SF1">
    <property type="entry name" value="TRANSCRIPTIONAL REGULATOR REDD"/>
    <property type="match status" value="1"/>
</dbReference>
<proteinExistence type="inferred from homology"/>
<reference evidence="7 8" key="1">
    <citation type="submission" date="2019-09" db="EMBL/GenBank/DDBJ databases">
        <title>Actinomadura physcomitrii sp. nov., a novel actinomycete isolated from moss [Physcomitrium sphaericum (Ludw) Fuernr].</title>
        <authorList>
            <person name="Zhuang X."/>
            <person name="Liu C."/>
        </authorList>
    </citation>
    <scope>NUCLEOTIDE SEQUENCE [LARGE SCALE GENOMIC DNA]</scope>
    <source>
        <strain evidence="7 8">HMC1</strain>
    </source>
</reference>
<dbReference type="OrthoDB" id="4054020at2"/>
<evidence type="ECO:0000256" key="1">
    <source>
        <dbReference type="ARBA" id="ARBA00005820"/>
    </source>
</evidence>
<evidence type="ECO:0000256" key="5">
    <source>
        <dbReference type="PROSITE-ProRule" id="PRU01091"/>
    </source>
</evidence>
<organism evidence="7 8">
    <name type="scientific">Actinomadura rudentiformis</name>
    <dbReference type="NCBI Taxonomy" id="359158"/>
    <lineage>
        <taxon>Bacteria</taxon>
        <taxon>Bacillati</taxon>
        <taxon>Actinomycetota</taxon>
        <taxon>Actinomycetes</taxon>
        <taxon>Streptosporangiales</taxon>
        <taxon>Thermomonosporaceae</taxon>
        <taxon>Actinomadura</taxon>
    </lineage>
</organism>
<accession>A0A6H9YN62</accession>
<gene>
    <name evidence="7" type="ORF">F8566_33840</name>
</gene>
<dbReference type="CDD" id="cd15831">
    <property type="entry name" value="BTAD"/>
    <property type="match status" value="1"/>
</dbReference>
<dbReference type="PANTHER" id="PTHR35807">
    <property type="entry name" value="TRANSCRIPTIONAL REGULATOR REDD-RELATED"/>
    <property type="match status" value="1"/>
</dbReference>
<dbReference type="GO" id="GO:0006355">
    <property type="term" value="P:regulation of DNA-templated transcription"/>
    <property type="evidence" value="ECO:0007669"/>
    <property type="project" value="InterPro"/>
</dbReference>
<evidence type="ECO:0000256" key="4">
    <source>
        <dbReference type="ARBA" id="ARBA00023163"/>
    </source>
</evidence>
<comment type="similarity">
    <text evidence="1">Belongs to the AfsR/DnrI/RedD regulatory family.</text>
</comment>
<keyword evidence="2" id="KW-0805">Transcription regulation</keyword>
<name>A0A6H9YN62_9ACTN</name>
<keyword evidence="4" id="KW-0804">Transcription</keyword>
<dbReference type="Pfam" id="PF00486">
    <property type="entry name" value="Trans_reg_C"/>
    <property type="match status" value="1"/>
</dbReference>
<dbReference type="Gene3D" id="1.10.10.10">
    <property type="entry name" value="Winged helix-like DNA-binding domain superfamily/Winged helix DNA-binding domain"/>
    <property type="match status" value="1"/>
</dbReference>
<comment type="caution">
    <text evidence="7">The sequence shown here is derived from an EMBL/GenBank/DDBJ whole genome shotgun (WGS) entry which is preliminary data.</text>
</comment>
<dbReference type="InterPro" id="IPR016032">
    <property type="entry name" value="Sig_transdc_resp-reg_C-effctor"/>
</dbReference>